<evidence type="ECO:0000256" key="3">
    <source>
        <dbReference type="ARBA" id="ARBA00023180"/>
    </source>
</evidence>
<feature type="transmembrane region" description="Helical" evidence="6">
    <location>
        <begin position="896"/>
        <end position="917"/>
    </location>
</feature>
<evidence type="ECO:0000256" key="2">
    <source>
        <dbReference type="ARBA" id="ARBA00022737"/>
    </source>
</evidence>
<keyword evidence="3" id="KW-0325">Glycoprotein</keyword>
<keyword evidence="9" id="KW-1185">Reference proteome</keyword>
<feature type="region of interest" description="Disordered" evidence="5">
    <location>
        <begin position="923"/>
        <end position="944"/>
    </location>
</feature>
<reference evidence="8 9" key="1">
    <citation type="submission" date="2020-02" db="EMBL/GenBank/DDBJ databases">
        <authorList>
            <person name="Ferguson B K."/>
        </authorList>
    </citation>
    <scope>NUCLEOTIDE SEQUENCE [LARGE SCALE GENOMIC DNA]</scope>
</reference>
<keyword evidence="6" id="KW-0472">Membrane</keyword>
<dbReference type="Pfam" id="PF16184">
    <property type="entry name" value="Cadherin_3"/>
    <property type="match status" value="2"/>
</dbReference>
<dbReference type="InterPro" id="IPR013548">
    <property type="entry name" value="Plexin_cytoplasmic_RasGAP_dom"/>
</dbReference>
<evidence type="ECO:0000256" key="1">
    <source>
        <dbReference type="ARBA" id="ARBA00022729"/>
    </source>
</evidence>
<feature type="domain" description="Plexin cytoplasmic RasGAP" evidence="7">
    <location>
        <begin position="1"/>
        <end position="86"/>
    </location>
</feature>
<dbReference type="Proteomes" id="UP000479000">
    <property type="component" value="Unassembled WGS sequence"/>
</dbReference>
<evidence type="ECO:0000313" key="9">
    <source>
        <dbReference type="Proteomes" id="UP000479000"/>
    </source>
</evidence>
<evidence type="ECO:0000313" key="8">
    <source>
        <dbReference type="EMBL" id="CAB0012670.1"/>
    </source>
</evidence>
<proteinExistence type="predicted"/>
<sequence length="1063" mass="119021">MDACSTTDHRLGKDSPSNKLLFAKDIPQYREMVTKFYSDVASISQITDQELSTSMQQLSAQQIGYFHTISALKELYIYVTKYNDQICCRNIQIEWEDDYNTSIYSITQGLLASCIWSYPCNENPCKAEATCVPRGISSFMCLCSDDDCSRKDYQHPYTIYSKTLQLELLELTPVTLFEGQNILITPSHINVVLDYAKYGIRDSGVLFTTVPSQLPKHGRLAVEVWEKSGTLQTFTLLDLIRDKVRYVHDGSESSSDSMSFDLELSPGSNFVLPGYLQGQHRFKIHVNITAVNDPPSLVITSSKTLHLAVSHKIRFPLVRILTKTSVLPISSMLDSGTMLMNGAKETSISTETISYQTTPIGLQANDIVFTLKQLPRFGSLYEENGRRLILHDNFTQESVNFDRIRYRMLRTAYVKLTDSFESEVSAPHCSEKPLHTVNIVYQPPENLPLRVLSNMKTIKGDLEKEKVVIVEKSLTLNPLILSVSDGTHSTDFQFDVRPSPPYVELMNNSHLVVAQGSQAVITTSNLYSDTNINVRLQDIRYIVTSVPSHGELLVNGDSNKLEFEQGNLENGSVFYKHLSSSLAQDRLQLKIGVHDTYTTGSLAIRVFPPIYWEPLIIASNSTVYVEEYTSVVIKSDNIMVKIRVIPSKFFLPNVDLVVNEGGAVKLPDHLYVSTTTYFTDKIVDYHVHQQPLYGSILMFPNNRQVSKWTVSQLKNHAIKVLAVNILDDTATVHYIWVDVMVLPLVTMADFSVISGTRSKLDLSVLDASALAKMCNTNPVFRILKKPRYGTLKKIIRSSGEFKKTREKEVSKFTHEELKSGLIYFFSKKNIDSIDDQFLFELYADTCQPAAGRFPLRIVSEVSGTTMRPQKTQNSGSKDDAVRDDVQIASPNMSDDYLLGVSLVTGVVALALLIVAFIKCGSKHSSYDDSIKSDLPDPLPRPPDDLLPSSPHIAISSAQILSPHIGGNVANNGSANSSEHELNLRYPYGEEDWNSYGATDSVVPTKVEGIYLAEPSDPSRKTFHPRMPLLSIDREKAKSLPNLSFCVLSRMDYTDSDLDPITFS</sequence>
<evidence type="ECO:0000256" key="6">
    <source>
        <dbReference type="SAM" id="Phobius"/>
    </source>
</evidence>
<evidence type="ECO:0000259" key="7">
    <source>
        <dbReference type="Pfam" id="PF08337"/>
    </source>
</evidence>
<dbReference type="Gene3D" id="1.10.506.10">
    <property type="entry name" value="GTPase Activation - p120gap, domain 1"/>
    <property type="match status" value="1"/>
</dbReference>
<organism evidence="8 9">
    <name type="scientific">Nesidiocoris tenuis</name>
    <dbReference type="NCBI Taxonomy" id="355587"/>
    <lineage>
        <taxon>Eukaryota</taxon>
        <taxon>Metazoa</taxon>
        <taxon>Ecdysozoa</taxon>
        <taxon>Arthropoda</taxon>
        <taxon>Hexapoda</taxon>
        <taxon>Insecta</taxon>
        <taxon>Pterygota</taxon>
        <taxon>Neoptera</taxon>
        <taxon>Paraneoptera</taxon>
        <taxon>Hemiptera</taxon>
        <taxon>Heteroptera</taxon>
        <taxon>Panheteroptera</taxon>
        <taxon>Cimicomorpha</taxon>
        <taxon>Miridae</taxon>
        <taxon>Dicyphina</taxon>
        <taxon>Nesidiocoris</taxon>
    </lineage>
</organism>
<keyword evidence="6" id="KW-1133">Transmembrane helix</keyword>
<dbReference type="PANTHER" id="PTHR45739:SF12">
    <property type="entry name" value="CHONDROITIN SULFATE PROTEOGLYCAN 4-LIKE ISOFORM X2"/>
    <property type="match status" value="1"/>
</dbReference>
<accession>A0A6H5HA69</accession>
<dbReference type="EMBL" id="CADCXU010025617">
    <property type="protein sequence ID" value="CAB0012670.1"/>
    <property type="molecule type" value="Genomic_DNA"/>
</dbReference>
<keyword evidence="2" id="KW-0677">Repeat</keyword>
<gene>
    <name evidence="8" type="ORF">NTEN_LOCUS17375</name>
</gene>
<dbReference type="InterPro" id="IPR008936">
    <property type="entry name" value="Rho_GTPase_activation_prot"/>
</dbReference>
<name>A0A6H5HA69_9HEMI</name>
<protein>
    <recommendedName>
        <fullName evidence="7">Plexin cytoplasmic RasGAP domain-containing protein</fullName>
    </recommendedName>
</protein>
<dbReference type="OrthoDB" id="430044at2759"/>
<dbReference type="InterPro" id="IPR039005">
    <property type="entry name" value="CSPG_rpt"/>
</dbReference>
<keyword evidence="6" id="KW-0812">Transmembrane</keyword>
<feature type="repeat" description="CSPG" evidence="4">
    <location>
        <begin position="502"/>
        <end position="592"/>
    </location>
</feature>
<dbReference type="Pfam" id="PF08337">
    <property type="entry name" value="Plexin_cytopl"/>
    <property type="match status" value="1"/>
</dbReference>
<evidence type="ECO:0000256" key="4">
    <source>
        <dbReference type="PROSITE-ProRule" id="PRU01201"/>
    </source>
</evidence>
<dbReference type="AlphaFoldDB" id="A0A6H5HA69"/>
<feature type="compositionally biased region" description="Basic and acidic residues" evidence="5">
    <location>
        <begin position="924"/>
        <end position="934"/>
    </location>
</feature>
<evidence type="ECO:0000256" key="5">
    <source>
        <dbReference type="SAM" id="MobiDB-lite"/>
    </source>
</evidence>
<dbReference type="PANTHER" id="PTHR45739">
    <property type="entry name" value="MATRIX PROTEIN, PUTATIVE-RELATED"/>
    <property type="match status" value="1"/>
</dbReference>
<dbReference type="InterPro" id="IPR051561">
    <property type="entry name" value="FRAS1_ECM"/>
</dbReference>
<dbReference type="GO" id="GO:0017154">
    <property type="term" value="F:semaphorin receptor activity"/>
    <property type="evidence" value="ECO:0007669"/>
    <property type="project" value="InterPro"/>
</dbReference>
<feature type="repeat" description="CSPG" evidence="4">
    <location>
        <begin position="165"/>
        <end position="263"/>
    </location>
</feature>
<keyword evidence="1" id="KW-0732">Signal</keyword>
<dbReference type="GO" id="GO:0009653">
    <property type="term" value="P:anatomical structure morphogenesis"/>
    <property type="evidence" value="ECO:0007669"/>
    <property type="project" value="TreeGrafter"/>
</dbReference>
<dbReference type="PROSITE" id="PS51854">
    <property type="entry name" value="CSPG"/>
    <property type="match status" value="2"/>
</dbReference>